<evidence type="ECO:0000256" key="3">
    <source>
        <dbReference type="ARBA" id="ARBA00023157"/>
    </source>
</evidence>
<name>A0A091DNP6_FUKDA</name>
<dbReference type="FunFam" id="2.40.10.10:FF:000005">
    <property type="entry name" value="Serine protease 37"/>
    <property type="match status" value="1"/>
</dbReference>
<keyword evidence="1 4" id="KW-0732">Signal</keyword>
<dbReference type="PRINTS" id="PR00722">
    <property type="entry name" value="CHYMOTRYPSIN"/>
</dbReference>
<dbReference type="PROSITE" id="PS00134">
    <property type="entry name" value="TRYPSIN_HIS"/>
    <property type="match status" value="1"/>
</dbReference>
<dbReference type="PROSITE" id="PS50240">
    <property type="entry name" value="TRYPSIN_DOM"/>
    <property type="match status" value="1"/>
</dbReference>
<dbReference type="SMART" id="SM00020">
    <property type="entry name" value="Tryp_SPc"/>
    <property type="match status" value="1"/>
</dbReference>
<dbReference type="SUPFAM" id="SSF50494">
    <property type="entry name" value="Trypsin-like serine proteases"/>
    <property type="match status" value="1"/>
</dbReference>
<feature type="signal peptide" evidence="4">
    <location>
        <begin position="1"/>
        <end position="18"/>
    </location>
</feature>
<dbReference type="InterPro" id="IPR018114">
    <property type="entry name" value="TRYPSIN_HIS"/>
</dbReference>
<keyword evidence="3" id="KW-1015">Disulfide bond</keyword>
<dbReference type="AlphaFoldDB" id="A0A091DNP6"/>
<evidence type="ECO:0000256" key="4">
    <source>
        <dbReference type="SAM" id="SignalP"/>
    </source>
</evidence>
<gene>
    <name evidence="6" type="ORF">H920_06510</name>
</gene>
<feature type="domain" description="Peptidase S1" evidence="5">
    <location>
        <begin position="21"/>
        <end position="233"/>
    </location>
</feature>
<dbReference type="InterPro" id="IPR009003">
    <property type="entry name" value="Peptidase_S1_PA"/>
</dbReference>
<dbReference type="InterPro" id="IPR001314">
    <property type="entry name" value="Peptidase_S1A"/>
</dbReference>
<dbReference type="Proteomes" id="UP000028990">
    <property type="component" value="Unassembled WGS sequence"/>
</dbReference>
<dbReference type="Gene3D" id="2.40.10.10">
    <property type="entry name" value="Trypsin-like serine proteases"/>
    <property type="match status" value="2"/>
</dbReference>
<evidence type="ECO:0000256" key="1">
    <source>
        <dbReference type="ARBA" id="ARBA00022729"/>
    </source>
</evidence>
<dbReference type="GO" id="GO:0004252">
    <property type="term" value="F:serine-type endopeptidase activity"/>
    <property type="evidence" value="ECO:0007669"/>
    <property type="project" value="InterPro"/>
</dbReference>
<organism evidence="6 7">
    <name type="scientific">Fukomys damarensis</name>
    <name type="common">Damaraland mole rat</name>
    <name type="synonym">Cryptomys damarensis</name>
    <dbReference type="NCBI Taxonomy" id="885580"/>
    <lineage>
        <taxon>Eukaryota</taxon>
        <taxon>Metazoa</taxon>
        <taxon>Chordata</taxon>
        <taxon>Craniata</taxon>
        <taxon>Vertebrata</taxon>
        <taxon>Euteleostomi</taxon>
        <taxon>Mammalia</taxon>
        <taxon>Eutheria</taxon>
        <taxon>Euarchontoglires</taxon>
        <taxon>Glires</taxon>
        <taxon>Rodentia</taxon>
        <taxon>Hystricomorpha</taxon>
        <taxon>Bathyergidae</taxon>
        <taxon>Fukomys</taxon>
    </lineage>
</organism>
<dbReference type="GO" id="GO:0005737">
    <property type="term" value="C:cytoplasm"/>
    <property type="evidence" value="ECO:0007669"/>
    <property type="project" value="TreeGrafter"/>
</dbReference>
<keyword evidence="7" id="KW-1185">Reference proteome</keyword>
<feature type="chain" id="PRO_5001873275" evidence="4">
    <location>
        <begin position="19"/>
        <end position="235"/>
    </location>
</feature>
<proteinExistence type="predicted"/>
<evidence type="ECO:0000313" key="7">
    <source>
        <dbReference type="Proteomes" id="UP000028990"/>
    </source>
</evidence>
<evidence type="ECO:0000313" key="6">
    <source>
        <dbReference type="EMBL" id="KFO32103.1"/>
    </source>
</evidence>
<dbReference type="EMBL" id="KN122218">
    <property type="protein sequence ID" value="KFO32103.1"/>
    <property type="molecule type" value="Genomic_DNA"/>
</dbReference>
<evidence type="ECO:0000256" key="2">
    <source>
        <dbReference type="ARBA" id="ARBA00023145"/>
    </source>
</evidence>
<sequence>MPPLLLLLTFLLPPEAGTEEIIGGHEAKPHSRPYMALVLFTSGEKRSCGGVLVQEGFVLTAAHCEGSSVKVILGAHNIKRPEKTQEVIRVRKATPHPDFVHKTLSNDILLLQKKATLTKAVQPLRLPMGNTEVRPVALCHVAGWRRLGPEGVYPSTLQEVEVTVQKDEKCQTCFKRFYNSATQMCVPSRATLEALSCNNVFQAMVSYGKRNGNPPQVFPEVSPFLHWIKEIMKHH</sequence>
<reference evidence="6 7" key="1">
    <citation type="submission" date="2013-11" db="EMBL/GenBank/DDBJ databases">
        <title>The Damaraland mole rat (Fukomys damarensis) genome and evolution of African mole rats.</title>
        <authorList>
            <person name="Gladyshev V.N."/>
            <person name="Fang X."/>
        </authorList>
    </citation>
    <scope>NUCLEOTIDE SEQUENCE [LARGE SCALE GENOMIC DNA]</scope>
    <source>
        <tissue evidence="6">Liver</tissue>
    </source>
</reference>
<accession>A0A091DNP6</accession>
<dbReference type="Pfam" id="PF00089">
    <property type="entry name" value="Trypsin"/>
    <property type="match status" value="1"/>
</dbReference>
<dbReference type="CDD" id="cd00190">
    <property type="entry name" value="Tryp_SPc"/>
    <property type="match status" value="1"/>
</dbReference>
<dbReference type="PANTHER" id="PTHR24271:SF81">
    <property type="entry name" value="GRANZYME B"/>
    <property type="match status" value="1"/>
</dbReference>
<dbReference type="GO" id="GO:0006508">
    <property type="term" value="P:proteolysis"/>
    <property type="evidence" value="ECO:0007669"/>
    <property type="project" value="InterPro"/>
</dbReference>
<protein>
    <submittedName>
        <fullName evidence="6">Granzyme B(G,H)</fullName>
    </submittedName>
</protein>
<dbReference type="PANTHER" id="PTHR24271">
    <property type="entry name" value="KALLIKREIN-RELATED"/>
    <property type="match status" value="1"/>
</dbReference>
<keyword evidence="2" id="KW-0865">Zymogen</keyword>
<dbReference type="InterPro" id="IPR043504">
    <property type="entry name" value="Peptidase_S1_PA_chymotrypsin"/>
</dbReference>
<dbReference type="STRING" id="885580.ENSFDAP00000018180"/>
<dbReference type="OMA" id="EAVWPLN"/>
<evidence type="ECO:0000259" key="5">
    <source>
        <dbReference type="PROSITE" id="PS50240"/>
    </source>
</evidence>
<dbReference type="InterPro" id="IPR001254">
    <property type="entry name" value="Trypsin_dom"/>
</dbReference>